<keyword evidence="9" id="KW-0472">Membrane</keyword>
<dbReference type="FunFam" id="2.10.25.10:FF:000018">
    <property type="entry name" value="Delta-like 1"/>
    <property type="match status" value="1"/>
</dbReference>
<comment type="caution">
    <text evidence="12">Lacks conserved residue(s) required for the propagation of feature annotation.</text>
</comment>
<dbReference type="InterPro" id="IPR050906">
    <property type="entry name" value="Notch_signaling"/>
</dbReference>
<gene>
    <name evidence="14" type="primary">dlk1</name>
    <name evidence="14" type="ORF">DAT39_019368</name>
</gene>
<keyword evidence="8" id="KW-1133">Transmembrane helix</keyword>
<dbReference type="InterPro" id="IPR000742">
    <property type="entry name" value="EGF"/>
</dbReference>
<evidence type="ECO:0000256" key="5">
    <source>
        <dbReference type="ARBA" id="ARBA00022729"/>
    </source>
</evidence>
<dbReference type="GO" id="GO:0023052">
    <property type="term" value="P:signaling"/>
    <property type="evidence" value="ECO:0007669"/>
    <property type="project" value="UniProtKB-ARBA"/>
</dbReference>
<name>A0A8J4XAJ9_CLAMG</name>
<dbReference type="Proteomes" id="UP000727407">
    <property type="component" value="Unassembled WGS sequence"/>
</dbReference>
<dbReference type="Pfam" id="PF00008">
    <property type="entry name" value="EGF"/>
    <property type="match status" value="1"/>
</dbReference>
<comment type="subcellular location">
    <subcellularLocation>
        <location evidence="1">Cell membrane</location>
        <topology evidence="1">Single-pass type I membrane protein</topology>
    </subcellularLocation>
</comment>
<organism evidence="14 15">
    <name type="scientific">Clarias magur</name>
    <name type="common">Asian catfish</name>
    <name type="synonym">Macropteronotus magur</name>
    <dbReference type="NCBI Taxonomy" id="1594786"/>
    <lineage>
        <taxon>Eukaryota</taxon>
        <taxon>Metazoa</taxon>
        <taxon>Chordata</taxon>
        <taxon>Craniata</taxon>
        <taxon>Vertebrata</taxon>
        <taxon>Euteleostomi</taxon>
        <taxon>Actinopterygii</taxon>
        <taxon>Neopterygii</taxon>
        <taxon>Teleostei</taxon>
        <taxon>Ostariophysi</taxon>
        <taxon>Siluriformes</taxon>
        <taxon>Clariidae</taxon>
        <taxon>Clarias</taxon>
    </lineage>
</organism>
<evidence type="ECO:0000256" key="2">
    <source>
        <dbReference type="ARBA" id="ARBA00022475"/>
    </source>
</evidence>
<dbReference type="FunFam" id="2.10.25.10:FF:000391">
    <property type="entry name" value="Weary, isoform C"/>
    <property type="match status" value="1"/>
</dbReference>
<evidence type="ECO:0000256" key="8">
    <source>
        <dbReference type="ARBA" id="ARBA00022989"/>
    </source>
</evidence>
<dbReference type="GO" id="GO:0007154">
    <property type="term" value="P:cell communication"/>
    <property type="evidence" value="ECO:0007669"/>
    <property type="project" value="UniProtKB-ARBA"/>
</dbReference>
<evidence type="ECO:0000256" key="11">
    <source>
        <dbReference type="ARBA" id="ARBA00023180"/>
    </source>
</evidence>
<evidence type="ECO:0000313" key="14">
    <source>
        <dbReference type="EMBL" id="KAF5890925.1"/>
    </source>
</evidence>
<dbReference type="PANTHER" id="PTHR24044">
    <property type="entry name" value="NOTCH LIGAND FAMILY MEMBER"/>
    <property type="match status" value="1"/>
</dbReference>
<keyword evidence="4" id="KW-0812">Transmembrane</keyword>
<reference evidence="14" key="1">
    <citation type="submission" date="2020-07" db="EMBL/GenBank/DDBJ databases">
        <title>Clarias magur genome sequencing, assembly and annotation.</title>
        <authorList>
            <person name="Kushwaha B."/>
            <person name="Kumar R."/>
            <person name="Das P."/>
            <person name="Joshi C.G."/>
            <person name="Kumar D."/>
            <person name="Nagpure N.S."/>
            <person name="Pandey M."/>
            <person name="Agarwal S."/>
            <person name="Srivastava S."/>
            <person name="Singh M."/>
            <person name="Sahoo L."/>
            <person name="Jayasankar P."/>
            <person name="Meher P.K."/>
            <person name="Koringa P.G."/>
            <person name="Iquebal M.A."/>
            <person name="Das S.P."/>
            <person name="Bit A."/>
            <person name="Patnaik S."/>
            <person name="Patel N."/>
            <person name="Shah T.M."/>
            <person name="Hinsu A."/>
            <person name="Jena J.K."/>
        </authorList>
    </citation>
    <scope>NUCLEOTIDE SEQUENCE</scope>
    <source>
        <strain evidence="14">CIFAMagur01</strain>
        <tissue evidence="14">Testis</tissue>
    </source>
</reference>
<feature type="non-terminal residue" evidence="14">
    <location>
        <position position="1"/>
    </location>
</feature>
<keyword evidence="3 12" id="KW-0245">EGF-like domain</keyword>
<dbReference type="Gene3D" id="2.10.25.10">
    <property type="entry name" value="Laminin"/>
    <property type="match status" value="2"/>
</dbReference>
<dbReference type="GO" id="GO:0005509">
    <property type="term" value="F:calcium ion binding"/>
    <property type="evidence" value="ECO:0007669"/>
    <property type="project" value="InterPro"/>
</dbReference>
<dbReference type="InterPro" id="IPR002049">
    <property type="entry name" value="LE_dom"/>
</dbReference>
<dbReference type="PANTHER" id="PTHR24044:SF420">
    <property type="entry name" value="DELTA AND NOTCH-LIKE EPIDERMAL GROWTH FACTOR-RELATED RECEPTOR ISOFORM X1"/>
    <property type="match status" value="1"/>
</dbReference>
<feature type="domain" description="EGF-like" evidence="13">
    <location>
        <begin position="64"/>
        <end position="101"/>
    </location>
</feature>
<dbReference type="InterPro" id="IPR001881">
    <property type="entry name" value="EGF-like_Ca-bd_dom"/>
</dbReference>
<dbReference type="SUPFAM" id="SSF57196">
    <property type="entry name" value="EGF/Laminin"/>
    <property type="match status" value="1"/>
</dbReference>
<protein>
    <submittedName>
        <fullName evidence="14">Protein delta 1</fullName>
    </submittedName>
</protein>
<dbReference type="GO" id="GO:0005886">
    <property type="term" value="C:plasma membrane"/>
    <property type="evidence" value="ECO:0007669"/>
    <property type="project" value="UniProtKB-SubCell"/>
</dbReference>
<keyword evidence="7" id="KW-0106">Calcium</keyword>
<keyword evidence="15" id="KW-1185">Reference proteome</keyword>
<evidence type="ECO:0000256" key="3">
    <source>
        <dbReference type="ARBA" id="ARBA00022536"/>
    </source>
</evidence>
<dbReference type="PROSITE" id="PS01186">
    <property type="entry name" value="EGF_2"/>
    <property type="match status" value="2"/>
</dbReference>
<proteinExistence type="predicted"/>
<feature type="disulfide bond" evidence="12">
    <location>
        <begin position="91"/>
        <end position="100"/>
    </location>
</feature>
<dbReference type="PROSITE" id="PS00022">
    <property type="entry name" value="EGF_1"/>
    <property type="match status" value="2"/>
</dbReference>
<dbReference type="Pfam" id="PF00053">
    <property type="entry name" value="EGF_laminin"/>
    <property type="match status" value="1"/>
</dbReference>
<dbReference type="SMART" id="SM00181">
    <property type="entry name" value="EGF"/>
    <property type="match status" value="3"/>
</dbReference>
<evidence type="ECO:0000256" key="10">
    <source>
        <dbReference type="ARBA" id="ARBA00023157"/>
    </source>
</evidence>
<keyword evidence="2" id="KW-1003">Cell membrane</keyword>
<feature type="non-terminal residue" evidence="14">
    <location>
        <position position="110"/>
    </location>
</feature>
<comment type="caution">
    <text evidence="14">The sequence shown here is derived from an EMBL/GenBank/DDBJ whole genome shotgun (WGS) entry which is preliminary data.</text>
</comment>
<evidence type="ECO:0000313" key="15">
    <source>
        <dbReference type="Proteomes" id="UP000727407"/>
    </source>
</evidence>
<keyword evidence="6" id="KW-0677">Repeat</keyword>
<dbReference type="EMBL" id="QNUK01000633">
    <property type="protein sequence ID" value="KAF5890925.1"/>
    <property type="molecule type" value="Genomic_DNA"/>
</dbReference>
<accession>A0A8J4XAJ9</accession>
<evidence type="ECO:0000256" key="12">
    <source>
        <dbReference type="PROSITE-ProRule" id="PRU00076"/>
    </source>
</evidence>
<keyword evidence="5" id="KW-0732">Signal</keyword>
<keyword evidence="11" id="KW-0325">Glycoprotein</keyword>
<evidence type="ECO:0000256" key="4">
    <source>
        <dbReference type="ARBA" id="ARBA00022692"/>
    </source>
</evidence>
<dbReference type="SMART" id="SM00179">
    <property type="entry name" value="EGF_CA"/>
    <property type="match status" value="1"/>
</dbReference>
<evidence type="ECO:0000256" key="6">
    <source>
        <dbReference type="ARBA" id="ARBA00022737"/>
    </source>
</evidence>
<evidence type="ECO:0000256" key="1">
    <source>
        <dbReference type="ARBA" id="ARBA00004251"/>
    </source>
</evidence>
<evidence type="ECO:0000256" key="7">
    <source>
        <dbReference type="ARBA" id="ARBA00022837"/>
    </source>
</evidence>
<dbReference type="CDD" id="cd00054">
    <property type="entry name" value="EGF_CA"/>
    <property type="match status" value="1"/>
</dbReference>
<dbReference type="PROSITE" id="PS50026">
    <property type="entry name" value="EGF_3"/>
    <property type="match status" value="1"/>
</dbReference>
<sequence>AECDSGCNLNKGVCDSGECRCNPGWQGPTCEQCVPLPGCVHGTCEDAWQCVCEQGWVGSQCDRDSRLCSSNPCSVNSTCIETDEGGYLCICPPGYTGMNCQIKKGQCLMN</sequence>
<evidence type="ECO:0000259" key="13">
    <source>
        <dbReference type="PROSITE" id="PS50026"/>
    </source>
</evidence>
<dbReference type="OrthoDB" id="6130531at2759"/>
<dbReference type="Pfam" id="PF21700">
    <property type="entry name" value="EGF_DL_JAG"/>
    <property type="match status" value="1"/>
</dbReference>
<keyword evidence="10 12" id="KW-1015">Disulfide bond</keyword>
<dbReference type="AlphaFoldDB" id="A0A8J4XAJ9"/>
<evidence type="ECO:0000256" key="9">
    <source>
        <dbReference type="ARBA" id="ARBA00023136"/>
    </source>
</evidence>